<keyword evidence="2" id="KW-1185">Reference proteome</keyword>
<evidence type="ECO:0000313" key="1">
    <source>
        <dbReference type="EMBL" id="CAI0459154.1"/>
    </source>
</evidence>
<reference evidence="1" key="1">
    <citation type="submission" date="2022-08" db="EMBL/GenBank/DDBJ databases">
        <authorList>
            <person name="Gutierrez-Valencia J."/>
        </authorList>
    </citation>
    <scope>NUCLEOTIDE SEQUENCE</scope>
</reference>
<comment type="caution">
    <text evidence="1">The sequence shown here is derived from an EMBL/GenBank/DDBJ whole genome shotgun (WGS) entry which is preliminary data.</text>
</comment>
<sequence length="40" mass="4636">MWSSTDTWFRQGPKSWSMRGLSGEIHGIGMIPRRSIQRDS</sequence>
<organism evidence="1 2">
    <name type="scientific">Linum tenue</name>
    <dbReference type="NCBI Taxonomy" id="586396"/>
    <lineage>
        <taxon>Eukaryota</taxon>
        <taxon>Viridiplantae</taxon>
        <taxon>Streptophyta</taxon>
        <taxon>Embryophyta</taxon>
        <taxon>Tracheophyta</taxon>
        <taxon>Spermatophyta</taxon>
        <taxon>Magnoliopsida</taxon>
        <taxon>eudicotyledons</taxon>
        <taxon>Gunneridae</taxon>
        <taxon>Pentapetalae</taxon>
        <taxon>rosids</taxon>
        <taxon>fabids</taxon>
        <taxon>Malpighiales</taxon>
        <taxon>Linaceae</taxon>
        <taxon>Linum</taxon>
    </lineage>
</organism>
<gene>
    <name evidence="1" type="ORF">LITE_LOCUS33868</name>
</gene>
<evidence type="ECO:0000313" key="2">
    <source>
        <dbReference type="Proteomes" id="UP001154282"/>
    </source>
</evidence>
<dbReference type="Proteomes" id="UP001154282">
    <property type="component" value="Unassembled WGS sequence"/>
</dbReference>
<proteinExistence type="predicted"/>
<name>A0AAV0NL84_9ROSI</name>
<dbReference type="AlphaFoldDB" id="A0AAV0NL84"/>
<protein>
    <submittedName>
        <fullName evidence="1">Uncharacterized protein</fullName>
    </submittedName>
</protein>
<accession>A0AAV0NL84</accession>
<dbReference type="EMBL" id="CAMGYJ010000008">
    <property type="protein sequence ID" value="CAI0459154.1"/>
    <property type="molecule type" value="Genomic_DNA"/>
</dbReference>